<keyword evidence="4 7" id="KW-0067">ATP-binding</keyword>
<organism evidence="10 11">
    <name type="scientific">Jatrophihabitans telluris</name>
    <dbReference type="NCBI Taxonomy" id="2038343"/>
    <lineage>
        <taxon>Bacteria</taxon>
        <taxon>Bacillati</taxon>
        <taxon>Actinomycetota</taxon>
        <taxon>Actinomycetes</taxon>
        <taxon>Jatrophihabitantales</taxon>
        <taxon>Jatrophihabitantaceae</taxon>
        <taxon>Jatrophihabitans</taxon>
    </lineage>
</organism>
<feature type="domain" description="Glutamate-ammonia ligase adenylyltransferase repeated" evidence="8">
    <location>
        <begin position="591"/>
        <end position="830"/>
    </location>
</feature>
<dbReference type="GO" id="GO:0008882">
    <property type="term" value="F:[glutamate-ammonia-ligase] adenylyltransferase activity"/>
    <property type="evidence" value="ECO:0007669"/>
    <property type="project" value="UniProtKB-EC"/>
</dbReference>
<evidence type="ECO:0000256" key="6">
    <source>
        <dbReference type="ARBA" id="ARBA00023268"/>
    </source>
</evidence>
<feature type="domain" description="Glutamate-ammonia ligase adenylyltransferase repeated" evidence="8">
    <location>
        <begin position="81"/>
        <end position="319"/>
    </location>
</feature>
<feature type="domain" description="PII-uridylyltransferase/Glutamine-synthetase adenylyltransferase" evidence="9">
    <location>
        <begin position="873"/>
        <end position="996"/>
    </location>
</feature>
<dbReference type="EMBL" id="CP097332">
    <property type="protein sequence ID" value="UQX87288.1"/>
    <property type="molecule type" value="Genomic_DNA"/>
</dbReference>
<evidence type="ECO:0000256" key="5">
    <source>
        <dbReference type="ARBA" id="ARBA00022842"/>
    </source>
</evidence>
<comment type="function">
    <text evidence="7">Involved in the regulation of glutamine synthetase GlnA, a key enzyme in the process to assimilate ammonia. When cellular nitrogen levels are high, the C-terminal adenylyl transferase (AT) inactivates GlnA by covalent transfer of an adenylyl group from ATP to specific tyrosine residue of GlnA, thus reducing its activity. Conversely, when nitrogen levels are low, the N-terminal adenylyl removase (AR) activates GlnA by removing the adenylyl group by phosphorolysis, increasing its activity. The regulatory region of GlnE binds the signal transduction protein PII (GlnB) which indicates the nitrogen status of the cell.</text>
</comment>
<keyword evidence="1 7" id="KW-0808">Transferase</keyword>
<evidence type="ECO:0000256" key="4">
    <source>
        <dbReference type="ARBA" id="ARBA00022840"/>
    </source>
</evidence>
<dbReference type="Gene3D" id="3.30.460.10">
    <property type="entry name" value="Beta Polymerase, domain 2"/>
    <property type="match status" value="2"/>
</dbReference>
<dbReference type="Pfam" id="PF08335">
    <property type="entry name" value="GlnD_UR_UTase"/>
    <property type="match status" value="2"/>
</dbReference>
<comment type="catalytic activity">
    <reaction evidence="7">
        <text>[glutamine synthetase]-L-tyrosine + ATP = [glutamine synthetase]-O(4)-(5'-adenylyl)-L-tyrosine + diphosphate</text>
        <dbReference type="Rhea" id="RHEA:18589"/>
        <dbReference type="Rhea" id="RHEA-COMP:10660"/>
        <dbReference type="Rhea" id="RHEA-COMP:10661"/>
        <dbReference type="ChEBI" id="CHEBI:30616"/>
        <dbReference type="ChEBI" id="CHEBI:33019"/>
        <dbReference type="ChEBI" id="CHEBI:46858"/>
        <dbReference type="ChEBI" id="CHEBI:83624"/>
        <dbReference type="EC" id="2.7.7.42"/>
    </reaction>
</comment>
<dbReference type="NCBIfam" id="NF010707">
    <property type="entry name" value="PRK14109.1"/>
    <property type="match status" value="1"/>
</dbReference>
<dbReference type="SUPFAM" id="SSF81301">
    <property type="entry name" value="Nucleotidyltransferase"/>
    <property type="match status" value="2"/>
</dbReference>
<feature type="region of interest" description="Adenylyl transferase" evidence="7">
    <location>
        <begin position="498"/>
        <end position="1001"/>
    </location>
</feature>
<dbReference type="InterPro" id="IPR013546">
    <property type="entry name" value="PII_UdlTrfase/GS_AdlTrfase"/>
</dbReference>
<sequence>MVRLGFADPERAVELVTGTPLGLWDVATNSPVDDDAAMIVSALARAADPDLALSALSGLVDTELGRQVRHDLARNALFRSRLLYTLGASVALGEHLIRRPQAVAGLLEDRFDVAAAEERLAAAVGADVLDPVTGTSGCAAAVGDYDAVNALRDAYRDELVRVAARDLAGELALEQVAEALADLAGYVLRAGLAVARRELPAAAASCRLAVIAMGKTGGRELNYVSDVDVVFVAEPLDADQPVEAALTSATKLAAAMMRICGQAAWEVDANLRPEGASGALVRTLASHEAYYRRWASTWEFQALLKARPIAGDLDLGEAYLAVISPMVWSAAERADFVTDVRAMRRRVVDHIPAAVIDRELKLGPGGLRDVEFALQLLQLVHGRADEALRVRATLPALAALRDGGFVGRDDALSLADAYRFLRTAEHRVQLVRLRRTHLVPDDEAALSRLARAMGFRPDSRGDAAAVWHSEWALHAREVRRLHEKLFYRPLLEAVARVPSEGMRLSPDEARRRLEALGYADPAGALRHLQALTAGLSRRAAIQRTLLPVILSDLASAPDPDAGLLAYRQVSDALGDTPWFLRLLRDEGAVATRLARILGTSRYVAHMLVRAPEALQMLADDAQLVPRRRTEIETTMLTAARRQEDPAAAAHVIRALRRVELLRVAFSQLVGLLDDSAVRIALTELADATLGASLASARAGLAAELDVAELGFDFALIAMGRLGGQELGYGSDADVLFVFRPRGPGSASGGADHAKQAGQLAERLRRMLATPSTDPPLVLDADLRPEGRNGALVRSLDSYAEYYARWSSVWEAQALLRARFCAGDPDLGERFIELIDPLRYPVGGLAPADVIEIRRIKGRVDAERLPRGADPHTHTKLGRGGLSDVEWTAQLLQLRHAAEVAGLRTPSTLPALWAAAEAGLLAAEDAAALEAAWRLASRARDAIMLVRDKAEDQLPTQGLTLVAIGRVLGYPPDPEPGHIVDDYRRATRRARRVVESIFYEPD</sequence>
<gene>
    <name evidence="7" type="primary">glnE</name>
    <name evidence="10" type="ORF">M6D93_13375</name>
</gene>
<dbReference type="PANTHER" id="PTHR30621">
    <property type="entry name" value="GLUTAMINE SYNTHETASE ADENYLYLTRANSFERASE"/>
    <property type="match status" value="1"/>
</dbReference>
<reference evidence="10" key="1">
    <citation type="journal article" date="2018" name="Int. J. Syst. Evol. Microbiol.">
        <title>Jatrophihabitans telluris sp. nov., isolated from sediment soil of lava forest wetlands and the emended description of the genus Jatrophihabitans.</title>
        <authorList>
            <person name="Lee K.C."/>
            <person name="Suh M.K."/>
            <person name="Eom M.K."/>
            <person name="Kim K.K."/>
            <person name="Kim J.S."/>
            <person name="Kim D.S."/>
            <person name="Ko S.H."/>
            <person name="Shin Y.K."/>
            <person name="Lee J.S."/>
        </authorList>
    </citation>
    <scope>NUCLEOTIDE SEQUENCE</scope>
    <source>
        <strain evidence="10">N237</strain>
    </source>
</reference>
<reference evidence="10" key="2">
    <citation type="submission" date="2022-05" db="EMBL/GenBank/DDBJ databases">
        <authorList>
            <person name="Kim J.-S."/>
            <person name="Lee K."/>
            <person name="Suh M."/>
            <person name="Eom M."/>
            <person name="Kim J.-S."/>
            <person name="Kim D.-S."/>
            <person name="Ko S.-H."/>
            <person name="Shin Y."/>
            <person name="Lee J.-S."/>
        </authorList>
    </citation>
    <scope>NUCLEOTIDE SEQUENCE</scope>
    <source>
        <strain evidence="10">N237</strain>
    </source>
</reference>
<evidence type="ECO:0000313" key="10">
    <source>
        <dbReference type="EMBL" id="UQX87288.1"/>
    </source>
</evidence>
<accession>A0ABY4QUG0</accession>
<dbReference type="EC" id="2.7.7.42" evidence="7"/>
<evidence type="ECO:0000256" key="1">
    <source>
        <dbReference type="ARBA" id="ARBA00022679"/>
    </source>
</evidence>
<dbReference type="InterPro" id="IPR023057">
    <property type="entry name" value="GlnE"/>
</dbReference>
<dbReference type="Pfam" id="PF03710">
    <property type="entry name" value="GlnE"/>
    <property type="match status" value="2"/>
</dbReference>
<comment type="catalytic activity">
    <reaction evidence="7">
        <text>[glutamine synthetase]-O(4)-(5'-adenylyl)-L-tyrosine + phosphate = [glutamine synthetase]-L-tyrosine + ADP</text>
        <dbReference type="Rhea" id="RHEA:43716"/>
        <dbReference type="Rhea" id="RHEA-COMP:10660"/>
        <dbReference type="Rhea" id="RHEA-COMP:10661"/>
        <dbReference type="ChEBI" id="CHEBI:43474"/>
        <dbReference type="ChEBI" id="CHEBI:46858"/>
        <dbReference type="ChEBI" id="CHEBI:83624"/>
        <dbReference type="ChEBI" id="CHEBI:456216"/>
        <dbReference type="EC" id="2.7.7.89"/>
    </reaction>
</comment>
<proteinExistence type="inferred from homology"/>
<dbReference type="PANTHER" id="PTHR30621:SF0">
    <property type="entry name" value="BIFUNCTIONAL GLUTAMINE SYNTHETASE ADENYLYLTRANSFERASE_ADENYLYL-REMOVING ENZYME"/>
    <property type="match status" value="1"/>
</dbReference>
<dbReference type="CDD" id="cd05401">
    <property type="entry name" value="NT_GlnE_GlnD_like"/>
    <property type="match status" value="2"/>
</dbReference>
<feature type="region of interest" description="Adenylyl removase" evidence="7">
    <location>
        <begin position="1"/>
        <end position="490"/>
    </location>
</feature>
<keyword evidence="3 7" id="KW-0547">Nucleotide-binding</keyword>
<name>A0ABY4QUG0_9ACTN</name>
<keyword evidence="11" id="KW-1185">Reference proteome</keyword>
<feature type="domain" description="PII-uridylyltransferase/Glutamine-synthetase adenylyltransferase" evidence="9">
    <location>
        <begin position="354"/>
        <end position="486"/>
    </location>
</feature>
<dbReference type="Proteomes" id="UP001056336">
    <property type="component" value="Chromosome"/>
</dbReference>
<comment type="similarity">
    <text evidence="7">Belongs to the GlnE family.</text>
</comment>
<evidence type="ECO:0000256" key="3">
    <source>
        <dbReference type="ARBA" id="ARBA00022741"/>
    </source>
</evidence>
<protein>
    <recommendedName>
        <fullName evidence="7">Bifunctional glutamine synthetase adenylyltransferase/adenylyl-removing enzyme</fullName>
    </recommendedName>
    <alternativeName>
        <fullName evidence="7">ATP:glutamine synthetase adenylyltransferase</fullName>
    </alternativeName>
    <alternativeName>
        <fullName evidence="7">ATase</fullName>
    </alternativeName>
    <domain>
        <recommendedName>
            <fullName evidence="7">Glutamine synthetase adenylyl-L-tyrosine phosphorylase</fullName>
            <ecNumber evidence="7">2.7.7.89</ecNumber>
        </recommendedName>
        <alternativeName>
            <fullName evidence="7">Adenylyl removase</fullName>
            <shortName evidence="7">AR</shortName>
            <shortName evidence="7">AT-N</shortName>
        </alternativeName>
    </domain>
    <domain>
        <recommendedName>
            <fullName evidence="7">Glutamine synthetase adenylyl transferase</fullName>
            <ecNumber evidence="7">2.7.7.42</ecNumber>
        </recommendedName>
        <alternativeName>
            <fullName evidence="7">Adenylyl transferase</fullName>
            <shortName evidence="7">AT</shortName>
            <shortName evidence="7">AT-C</shortName>
        </alternativeName>
    </domain>
</protein>
<dbReference type="RefSeq" id="WP_249769779.1">
    <property type="nucleotide sequence ID" value="NZ_CP097332.1"/>
</dbReference>
<evidence type="ECO:0000259" key="8">
    <source>
        <dbReference type="Pfam" id="PF03710"/>
    </source>
</evidence>
<dbReference type="Gene3D" id="1.20.120.330">
    <property type="entry name" value="Nucleotidyltransferases domain 2"/>
    <property type="match status" value="2"/>
</dbReference>
<evidence type="ECO:0000313" key="11">
    <source>
        <dbReference type="Proteomes" id="UP001056336"/>
    </source>
</evidence>
<keyword evidence="6 7" id="KW-0511">Multifunctional enzyme</keyword>
<comment type="cofactor">
    <cofactor evidence="7">
        <name>Mg(2+)</name>
        <dbReference type="ChEBI" id="CHEBI:18420"/>
    </cofactor>
</comment>
<evidence type="ECO:0000256" key="2">
    <source>
        <dbReference type="ARBA" id="ARBA00022695"/>
    </source>
</evidence>
<dbReference type="HAMAP" id="MF_00802">
    <property type="entry name" value="GlnE"/>
    <property type="match status" value="1"/>
</dbReference>
<dbReference type="SUPFAM" id="SSF81593">
    <property type="entry name" value="Nucleotidyltransferase substrate binding subunit/domain"/>
    <property type="match status" value="2"/>
</dbReference>
<keyword evidence="5 7" id="KW-0460">Magnesium</keyword>
<dbReference type="GO" id="GO:0047388">
    <property type="term" value="F:[glutamine synthetase]-adenylyl-L-tyrosine phosphorylase activity"/>
    <property type="evidence" value="ECO:0007669"/>
    <property type="project" value="UniProtKB-EC"/>
</dbReference>
<dbReference type="EC" id="2.7.7.89" evidence="7"/>
<evidence type="ECO:0000259" key="9">
    <source>
        <dbReference type="Pfam" id="PF08335"/>
    </source>
</evidence>
<dbReference type="InterPro" id="IPR043519">
    <property type="entry name" value="NT_sf"/>
</dbReference>
<keyword evidence="2 7" id="KW-0548">Nucleotidyltransferase</keyword>
<evidence type="ECO:0000256" key="7">
    <source>
        <dbReference type="HAMAP-Rule" id="MF_00802"/>
    </source>
</evidence>
<dbReference type="InterPro" id="IPR005190">
    <property type="entry name" value="GlnE_rpt_dom"/>
</dbReference>